<feature type="transmembrane region" description="Helical" evidence="1">
    <location>
        <begin position="81"/>
        <end position="107"/>
    </location>
</feature>
<evidence type="ECO:0000256" key="1">
    <source>
        <dbReference type="SAM" id="Phobius"/>
    </source>
</evidence>
<dbReference type="AlphaFoldDB" id="A0A897N4D8"/>
<dbReference type="Proteomes" id="UP000663525">
    <property type="component" value="Chromosome"/>
</dbReference>
<dbReference type="EMBL" id="CP064787">
    <property type="protein sequence ID" value="QSG07088.1"/>
    <property type="molecule type" value="Genomic_DNA"/>
</dbReference>
<keyword evidence="1" id="KW-1133">Transmembrane helix</keyword>
<protein>
    <submittedName>
        <fullName evidence="2">Oligosaccharyl transferase STT3 or related protein</fullName>
    </submittedName>
</protein>
<feature type="transmembrane region" description="Helical" evidence="1">
    <location>
        <begin position="362"/>
        <end position="395"/>
    </location>
</feature>
<feature type="transmembrane region" description="Helical" evidence="1">
    <location>
        <begin position="613"/>
        <end position="637"/>
    </location>
</feature>
<feature type="transmembrane region" description="Helical" evidence="1">
    <location>
        <begin position="20"/>
        <end position="41"/>
    </location>
</feature>
<dbReference type="GO" id="GO:0016740">
    <property type="term" value="F:transferase activity"/>
    <property type="evidence" value="ECO:0007669"/>
    <property type="project" value="UniProtKB-KW"/>
</dbReference>
<sequence>MNGASNAIDRASAGLQQDLWRLLAVVALWTVALVAAAALQAAGVAAGVGAFRAALAIPYAGLVPGALVLALAGVSLRRASTLVYAVIASTAVLSALFGLASLAYGVWPWGVAPPLSEPFVVGGTVGVVAALAAAVAIRKPPVSLPRLAAAGAVRPSVAVVAVAFPVLSAVGAAVLTVDGPNAYALGALVALAAVPLVAVLARFDRSERLLVSYAVALALLLQNTVMTEFLKAGDANYEYYFSNLALSAGYWDPALVVNKNAMLRLTVLHPVHAQLTGLPLELEYRLVHPFLFATVAIGLYTTYERYFGRRTTLFSTLLFLYLHPFFTRYSLDTRTAFGVLGLLAIVFAAADSDLDYTGKAAVAVAATFVVVTSFYGTAILLVWVLAVCVLYAALFGVRESIRPAVSAATAVLTVVLTHVWYSRFAGGEALEVVVGASAQVVGRVLAGDLSFDESAAGAATAETFSLTYELIQIEFVALTLLVGFGALFVASGYPPLNWLVPRSVADRLDAVRADVGRRHPVVADSGFYVAATVAALGVLVSGLAPTTILGIERSYLIAGAVLFPYVFVLFDAIRTGVELALAWLARGSDRVGPFGRIGSRGAFAGGDERRSTAFAVGVPVVLAALLLINGGVVAATVTEERSTQPLVDRERTLAEGTPPEVFHLYAHYTPRTDVEGAGWLHEHGVDGVRVYGSEATDPYPSYFYYTEPSEKRPPGPFGALVRRNVSSGAGYVFVGEYSARTGAINYLEGDQRFGNTRFIPFEQTVLPDSARIYSAGETAVYLDRAENRTATGNGRVVNESHSGGASG</sequence>
<feature type="transmembrane region" description="Helical" evidence="1">
    <location>
        <begin position="119"/>
        <end position="137"/>
    </location>
</feature>
<feature type="transmembrane region" description="Helical" evidence="1">
    <location>
        <begin position="210"/>
        <end position="230"/>
    </location>
</feature>
<proteinExistence type="predicted"/>
<organism evidence="2 3">
    <name type="scientific">Halapricum desulfuricans</name>
    <dbReference type="NCBI Taxonomy" id="2841257"/>
    <lineage>
        <taxon>Archaea</taxon>
        <taxon>Methanobacteriati</taxon>
        <taxon>Methanobacteriota</taxon>
        <taxon>Stenosarchaea group</taxon>
        <taxon>Halobacteria</taxon>
        <taxon>Halobacteriales</taxon>
        <taxon>Haloarculaceae</taxon>
        <taxon>Halapricum</taxon>
    </lineage>
</organism>
<feature type="transmembrane region" description="Helical" evidence="1">
    <location>
        <begin position="333"/>
        <end position="350"/>
    </location>
</feature>
<evidence type="ECO:0000313" key="3">
    <source>
        <dbReference type="Proteomes" id="UP000663525"/>
    </source>
</evidence>
<feature type="transmembrane region" description="Helical" evidence="1">
    <location>
        <begin position="53"/>
        <end position="74"/>
    </location>
</feature>
<dbReference type="RefSeq" id="WP_229113551.1">
    <property type="nucleotide sequence ID" value="NZ_CP064787.1"/>
</dbReference>
<keyword evidence="1" id="KW-0472">Membrane</keyword>
<keyword evidence="2" id="KW-0808">Transferase</keyword>
<feature type="transmembrane region" description="Helical" evidence="1">
    <location>
        <begin position="527"/>
        <end position="548"/>
    </location>
</feature>
<evidence type="ECO:0000313" key="2">
    <source>
        <dbReference type="EMBL" id="QSG07088.1"/>
    </source>
</evidence>
<feature type="transmembrane region" description="Helical" evidence="1">
    <location>
        <begin position="157"/>
        <end position="177"/>
    </location>
</feature>
<gene>
    <name evidence="2" type="ORF">HSR121_2768</name>
</gene>
<reference evidence="2" key="1">
    <citation type="submission" date="2020-11" db="EMBL/GenBank/DDBJ databases">
        <title>Carbohydrate-dependent, anaerobic sulfur respiration: A novel catabolism in halophilic archaea.</title>
        <authorList>
            <person name="Sorokin D.Y."/>
            <person name="Messina E."/>
            <person name="Smedile F."/>
            <person name="La Cono V."/>
            <person name="Hallsworth J.E."/>
            <person name="Yakimov M.M."/>
        </authorList>
    </citation>
    <scope>NUCLEOTIDE SEQUENCE</scope>
    <source>
        <strain evidence="2">HSR12-1</strain>
    </source>
</reference>
<accession>A0A897N4D8</accession>
<keyword evidence="1" id="KW-0812">Transmembrane</keyword>
<name>A0A897N4D8_9EURY</name>
<feature type="transmembrane region" description="Helical" evidence="1">
    <location>
        <begin position="183"/>
        <end position="203"/>
    </location>
</feature>
<feature type="transmembrane region" description="Helical" evidence="1">
    <location>
        <begin position="475"/>
        <end position="493"/>
    </location>
</feature>
<feature type="transmembrane region" description="Helical" evidence="1">
    <location>
        <begin position="555"/>
        <end position="573"/>
    </location>
</feature>
<feature type="transmembrane region" description="Helical" evidence="1">
    <location>
        <begin position="286"/>
        <end position="303"/>
    </location>
</feature>
<dbReference type="GeneID" id="68856309"/>